<name>A0AC34FBK6_9BILA</name>
<dbReference type="WBParaSite" id="ES5_v2.g14721.t1">
    <property type="protein sequence ID" value="ES5_v2.g14721.t1"/>
    <property type="gene ID" value="ES5_v2.g14721"/>
</dbReference>
<evidence type="ECO:0000313" key="2">
    <source>
        <dbReference type="WBParaSite" id="ES5_v2.g14721.t1"/>
    </source>
</evidence>
<dbReference type="Proteomes" id="UP000887579">
    <property type="component" value="Unplaced"/>
</dbReference>
<protein>
    <submittedName>
        <fullName evidence="2">Uncharacterized protein</fullName>
    </submittedName>
</protein>
<organism evidence="1 2">
    <name type="scientific">Panagrolaimus sp. ES5</name>
    <dbReference type="NCBI Taxonomy" id="591445"/>
    <lineage>
        <taxon>Eukaryota</taxon>
        <taxon>Metazoa</taxon>
        <taxon>Ecdysozoa</taxon>
        <taxon>Nematoda</taxon>
        <taxon>Chromadorea</taxon>
        <taxon>Rhabditida</taxon>
        <taxon>Tylenchina</taxon>
        <taxon>Panagrolaimomorpha</taxon>
        <taxon>Panagrolaimoidea</taxon>
        <taxon>Panagrolaimidae</taxon>
        <taxon>Panagrolaimus</taxon>
    </lineage>
</organism>
<accession>A0AC34FBK6</accession>
<reference evidence="2" key="1">
    <citation type="submission" date="2022-11" db="UniProtKB">
        <authorList>
            <consortium name="WormBaseParasite"/>
        </authorList>
    </citation>
    <scope>IDENTIFICATION</scope>
</reference>
<sequence length="438" mass="49745">MLHNFVNKYLEKFEDKIAEAQTALKEYTSALTSENDGENNKFTDIFKHFNLQSLSIKSMKKVMEDLKESISLTDEETTLKSFKDEMAKLKKAGTKAAKFLTGLKEDGLKESFEKIYKLFEEHKNDLELFENVLENPAKIPKQSILSETSSKSTSEFVASKKYMIGFKCGEGEYSLIACEKGEELPFKRTVQIPRTPLEYFTGYSGGENDTEIVGRNPIKLPEEAFAYEITLEVNTENELSHNVKKILLDNSRFAKDLENMVPSKSPVIGFMGELSFIYVNDGKKGYKTLKSWNGNLGKELYISFGEKKSKFFEKAIESFKSTCNSVVHNVLEAMSINSEAIPTFKSIGYNLTSDSNNEVLFEYNNFDGTKKSESPSSLMTLVLKEHLKVIKEEIGEKPSEIALFIFDSFKEEEKKRVMKGLEASCETLKLKCNFVESD</sequence>
<proteinExistence type="predicted"/>
<evidence type="ECO:0000313" key="1">
    <source>
        <dbReference type="Proteomes" id="UP000887579"/>
    </source>
</evidence>